<dbReference type="RefSeq" id="WP_014413103.1">
    <property type="nucleotide sequence ID" value="NC_017058.1"/>
</dbReference>
<protein>
    <submittedName>
        <fullName evidence="1">Uncharacterized protein</fullName>
    </submittedName>
</protein>
<proteinExistence type="predicted"/>
<reference evidence="2" key="1">
    <citation type="submission" date="2012-02" db="EMBL/GenBank/DDBJ databases">
        <title>Complete genome sequence of Rickettsia australis strain Cutlack.</title>
        <authorList>
            <person name="Johnson S.L."/>
            <person name="Munk A.C."/>
            <person name="Han S."/>
            <person name="Bruce D.C."/>
            <person name="Dasch G.A."/>
        </authorList>
    </citation>
    <scope>NUCLEOTIDE SEQUENCE [LARGE SCALE GENOMIC DNA]</scope>
    <source>
        <strain evidence="2">Cutlack</strain>
    </source>
</reference>
<evidence type="ECO:0000313" key="2">
    <source>
        <dbReference type="Proteomes" id="UP000007589"/>
    </source>
</evidence>
<sequence length="133" mass="14695">MKSLIKGFNTKTMNKLASSLEYTKKEDANKQLVSLGAVGSGKRCWHSASTTAASTLGARIARGDVSAIMVNAVFDIKNLTKINGLDVVKLNDLAGKLKEYYNLFTEFKKNKGAIQKERNEQKAELAKQKEARR</sequence>
<keyword evidence="2" id="KW-1185">Reference proteome</keyword>
<dbReference type="HOGENOM" id="CLU_1905119_0_0_5"/>
<dbReference type="AlphaFoldDB" id="H8K8I8"/>
<dbReference type="EMBL" id="CP003338">
    <property type="protein sequence ID" value="AFC71581.1"/>
    <property type="molecule type" value="Genomic_DNA"/>
</dbReference>
<organism evidence="1 2">
    <name type="scientific">Rickettsia australis (strain Cutlack)</name>
    <dbReference type="NCBI Taxonomy" id="1105110"/>
    <lineage>
        <taxon>Bacteria</taxon>
        <taxon>Pseudomonadati</taxon>
        <taxon>Pseudomonadota</taxon>
        <taxon>Alphaproteobacteria</taxon>
        <taxon>Rickettsiales</taxon>
        <taxon>Rickettsiaceae</taxon>
        <taxon>Rickettsieae</taxon>
        <taxon>Rickettsia</taxon>
        <taxon>spotted fever group</taxon>
    </lineage>
</organism>
<accession>H8K8I8</accession>
<dbReference type="KEGG" id="rau:MC5_06715"/>
<name>H8K8I8_RICAC</name>
<evidence type="ECO:0000313" key="1">
    <source>
        <dbReference type="EMBL" id="AFC71581.1"/>
    </source>
</evidence>
<gene>
    <name evidence="1" type="ordered locus">MC5_06715</name>
</gene>
<dbReference type="Proteomes" id="UP000007589">
    <property type="component" value="Chromosome"/>
</dbReference>
<dbReference type="STRING" id="1105110.MC5_06715"/>